<feature type="compositionally biased region" description="Polar residues" evidence="1">
    <location>
        <begin position="79"/>
        <end position="91"/>
    </location>
</feature>
<feature type="region of interest" description="Disordered" evidence="1">
    <location>
        <begin position="25"/>
        <end position="51"/>
    </location>
</feature>
<dbReference type="OrthoDB" id="295274at2759"/>
<evidence type="ECO:0000313" key="3">
    <source>
        <dbReference type="Proteomes" id="UP000813385"/>
    </source>
</evidence>
<accession>A0A8K0T9U8</accession>
<feature type="compositionally biased region" description="Basic and acidic residues" evidence="1">
    <location>
        <begin position="271"/>
        <end position="288"/>
    </location>
</feature>
<protein>
    <submittedName>
        <fullName evidence="2">Uncharacterized protein</fullName>
    </submittedName>
</protein>
<reference evidence="2" key="1">
    <citation type="journal article" date="2021" name="Nat. Commun.">
        <title>Genetic determinants of endophytism in the Arabidopsis root mycobiome.</title>
        <authorList>
            <person name="Mesny F."/>
            <person name="Miyauchi S."/>
            <person name="Thiergart T."/>
            <person name="Pickel B."/>
            <person name="Atanasova L."/>
            <person name="Karlsson M."/>
            <person name="Huettel B."/>
            <person name="Barry K.W."/>
            <person name="Haridas S."/>
            <person name="Chen C."/>
            <person name="Bauer D."/>
            <person name="Andreopoulos W."/>
            <person name="Pangilinan J."/>
            <person name="LaButti K."/>
            <person name="Riley R."/>
            <person name="Lipzen A."/>
            <person name="Clum A."/>
            <person name="Drula E."/>
            <person name="Henrissat B."/>
            <person name="Kohler A."/>
            <person name="Grigoriev I.V."/>
            <person name="Martin F.M."/>
            <person name="Hacquard S."/>
        </authorList>
    </citation>
    <scope>NUCLEOTIDE SEQUENCE</scope>
    <source>
        <strain evidence="2">MPI-CAGE-AT-0016</strain>
    </source>
</reference>
<organism evidence="2 3">
    <name type="scientific">Plectosphaerella cucumerina</name>
    <dbReference type="NCBI Taxonomy" id="40658"/>
    <lineage>
        <taxon>Eukaryota</taxon>
        <taxon>Fungi</taxon>
        <taxon>Dikarya</taxon>
        <taxon>Ascomycota</taxon>
        <taxon>Pezizomycotina</taxon>
        <taxon>Sordariomycetes</taxon>
        <taxon>Hypocreomycetidae</taxon>
        <taxon>Glomerellales</taxon>
        <taxon>Plectosphaerellaceae</taxon>
        <taxon>Plectosphaerella</taxon>
    </lineage>
</organism>
<feature type="compositionally biased region" description="Basic and acidic residues" evidence="1">
    <location>
        <begin position="300"/>
        <end position="322"/>
    </location>
</feature>
<feature type="compositionally biased region" description="Pro residues" evidence="1">
    <location>
        <begin position="96"/>
        <end position="107"/>
    </location>
</feature>
<keyword evidence="3" id="KW-1185">Reference proteome</keyword>
<dbReference type="AlphaFoldDB" id="A0A8K0T9U8"/>
<gene>
    <name evidence="2" type="ORF">B0T11DRAFT_301504</name>
</gene>
<feature type="region of interest" description="Disordered" evidence="1">
    <location>
        <begin position="214"/>
        <end position="326"/>
    </location>
</feature>
<dbReference type="Proteomes" id="UP000813385">
    <property type="component" value="Unassembled WGS sequence"/>
</dbReference>
<name>A0A8K0T9U8_9PEZI</name>
<dbReference type="EMBL" id="JAGPXD010000005">
    <property type="protein sequence ID" value="KAH7354525.1"/>
    <property type="molecule type" value="Genomic_DNA"/>
</dbReference>
<feature type="region of interest" description="Disordered" evidence="1">
    <location>
        <begin position="73"/>
        <end position="107"/>
    </location>
</feature>
<feature type="compositionally biased region" description="Low complexity" evidence="1">
    <location>
        <begin position="241"/>
        <end position="263"/>
    </location>
</feature>
<proteinExistence type="predicted"/>
<evidence type="ECO:0000256" key="1">
    <source>
        <dbReference type="SAM" id="MobiDB-lite"/>
    </source>
</evidence>
<comment type="caution">
    <text evidence="2">The sequence shown here is derived from an EMBL/GenBank/DDBJ whole genome shotgun (WGS) entry which is preliminary data.</text>
</comment>
<sequence>MEDDIISILDAFGARLQSLNAQVRRVVPPDADRQRHASRRHQQPTAPVPDLRNDVDELITEFRQIYKKVLARHGEKRASQASSTPKTQAIRASTLPPRPAPGAPVPAQPSIAKPAFALAPEEIGEGIIYHLARFATDTRFGIYPDDSDKLEKFIRRYRAITDYGQAYHLVVNLTDYLAVSINFLHPDEPVFPEDVAACEACGLYNVDHPSIRHIGTTDAESTDPEEDKPRKKPRLVGPRPTAKVAKAAKAAKTAKTAKTTPAADNMTAETVSKHTDPTTAEETTRPTEAKTLPASADVDLGTREAAHARDDAVTTREPRLAEAEDPSAETLLTELQAVVDNAKSIDNHCSPPTLDRKSLPTPRVLRLACALRGREKQVTEDHMFLKASAAALWEQILTLKNRILQHGDCDCEVIQAYISNVASQVSNSSAC</sequence>
<evidence type="ECO:0000313" key="2">
    <source>
        <dbReference type="EMBL" id="KAH7354525.1"/>
    </source>
</evidence>